<name>A0A0L0FDH3_9EUKA</name>
<proteinExistence type="predicted"/>
<evidence type="ECO:0000313" key="1">
    <source>
        <dbReference type="EMBL" id="KNC74088.1"/>
    </source>
</evidence>
<dbReference type="EMBL" id="KQ244778">
    <property type="protein sequence ID" value="KNC74088.1"/>
    <property type="molecule type" value="Genomic_DNA"/>
</dbReference>
<gene>
    <name evidence="1" type="ORF">SARC_13356</name>
</gene>
<dbReference type="RefSeq" id="XP_014147990.1">
    <property type="nucleotide sequence ID" value="XM_014292515.1"/>
</dbReference>
<organism evidence="1 2">
    <name type="scientific">Sphaeroforma arctica JP610</name>
    <dbReference type="NCBI Taxonomy" id="667725"/>
    <lineage>
        <taxon>Eukaryota</taxon>
        <taxon>Ichthyosporea</taxon>
        <taxon>Ichthyophonida</taxon>
        <taxon>Sphaeroforma</taxon>
    </lineage>
</organism>
<feature type="non-terminal residue" evidence="1">
    <location>
        <position position="147"/>
    </location>
</feature>
<evidence type="ECO:0000313" key="2">
    <source>
        <dbReference type="Proteomes" id="UP000054560"/>
    </source>
</evidence>
<dbReference type="Proteomes" id="UP000054560">
    <property type="component" value="Unassembled WGS sequence"/>
</dbReference>
<reference evidence="1 2" key="1">
    <citation type="submission" date="2011-02" db="EMBL/GenBank/DDBJ databases">
        <title>The Genome Sequence of Sphaeroforma arctica JP610.</title>
        <authorList>
            <consortium name="The Broad Institute Genome Sequencing Platform"/>
            <person name="Russ C."/>
            <person name="Cuomo C."/>
            <person name="Young S.K."/>
            <person name="Zeng Q."/>
            <person name="Gargeya S."/>
            <person name="Alvarado L."/>
            <person name="Berlin A."/>
            <person name="Chapman S.B."/>
            <person name="Chen Z."/>
            <person name="Freedman E."/>
            <person name="Gellesch M."/>
            <person name="Goldberg J."/>
            <person name="Griggs A."/>
            <person name="Gujja S."/>
            <person name="Heilman E."/>
            <person name="Heiman D."/>
            <person name="Howarth C."/>
            <person name="Mehta T."/>
            <person name="Neiman D."/>
            <person name="Pearson M."/>
            <person name="Roberts A."/>
            <person name="Saif S."/>
            <person name="Shea T."/>
            <person name="Shenoy N."/>
            <person name="Sisk P."/>
            <person name="Stolte C."/>
            <person name="Sykes S."/>
            <person name="White J."/>
            <person name="Yandava C."/>
            <person name="Burger G."/>
            <person name="Gray M.W."/>
            <person name="Holland P.W.H."/>
            <person name="King N."/>
            <person name="Lang F.B.F."/>
            <person name="Roger A.J."/>
            <person name="Ruiz-Trillo I."/>
            <person name="Haas B."/>
            <person name="Nusbaum C."/>
            <person name="Birren B."/>
        </authorList>
    </citation>
    <scope>NUCLEOTIDE SEQUENCE [LARGE SCALE GENOMIC DNA]</scope>
    <source>
        <strain evidence="1 2">JP610</strain>
    </source>
</reference>
<keyword evidence="2" id="KW-1185">Reference proteome</keyword>
<protein>
    <submittedName>
        <fullName evidence="1">Uncharacterized protein</fullName>
    </submittedName>
</protein>
<sequence>MTGPETRPLPTVGKQVCDRLLRWFIETISQSTELCDKVNTARAKKPALKDDEKVGIYLKLTRLLLEAQYSIQTLSRLRHGHFNTLMHEQEAKEKNRLIQEQLRQLHELSLADIDMSMPQDTAQATVDDDFSETQAEPAMQQHWAPCK</sequence>
<dbReference type="GeneID" id="25913860"/>
<dbReference type="AlphaFoldDB" id="A0A0L0FDH3"/>
<accession>A0A0L0FDH3</accession>